<evidence type="ECO:0000256" key="5">
    <source>
        <dbReference type="ARBA" id="ARBA00022705"/>
    </source>
</evidence>
<evidence type="ECO:0000259" key="10">
    <source>
        <dbReference type="Pfam" id="PF06144"/>
    </source>
</evidence>
<keyword evidence="4 12" id="KW-0548">Nucleotidyltransferase</keyword>
<evidence type="ECO:0000313" key="12">
    <source>
        <dbReference type="EMBL" id="QGG47916.1"/>
    </source>
</evidence>
<feature type="compositionally biased region" description="Basic and acidic residues" evidence="9">
    <location>
        <begin position="91"/>
        <end position="110"/>
    </location>
</feature>
<reference evidence="13" key="1">
    <citation type="submission" date="2019-11" db="EMBL/GenBank/DDBJ databases">
        <title>Genome sequence of Heliorestis convoluta strain HH, an alkaliphilic and minimalistic phototrophic bacterium from a soda lake in Egypt.</title>
        <authorList>
            <person name="Dewey E.D."/>
            <person name="Stokes L.M."/>
            <person name="Burchell B.M."/>
            <person name="Shaffer K.N."/>
            <person name="Huntington A.M."/>
            <person name="Baker J.M."/>
            <person name="Nadendla S."/>
            <person name="Giglio M.G."/>
            <person name="Touchman J.W."/>
            <person name="Blankenship R.E."/>
            <person name="Madigan M.T."/>
            <person name="Sattley W.M."/>
        </authorList>
    </citation>
    <scope>NUCLEOTIDE SEQUENCE [LARGE SCALE GENOMIC DNA]</scope>
    <source>
        <strain evidence="13">HH</strain>
    </source>
</reference>
<gene>
    <name evidence="12" type="primary">holA</name>
    <name evidence="12" type="ORF">FTV88_1818</name>
</gene>
<comment type="similarity">
    <text evidence="7">Belongs to the DNA polymerase HolA subunit family.</text>
</comment>
<feature type="domain" description="DNA polymerase III delta subunit-like C-terminal" evidence="11">
    <location>
        <begin position="236"/>
        <end position="355"/>
    </location>
</feature>
<dbReference type="InterPro" id="IPR048466">
    <property type="entry name" value="DNA_pol3_delta-like_C"/>
</dbReference>
<evidence type="ECO:0000256" key="2">
    <source>
        <dbReference type="ARBA" id="ARBA00017703"/>
    </source>
</evidence>
<keyword evidence="13" id="KW-1185">Reference proteome</keyword>
<dbReference type="GO" id="GO:0006261">
    <property type="term" value="P:DNA-templated DNA replication"/>
    <property type="evidence" value="ECO:0007669"/>
    <property type="project" value="TreeGrafter"/>
</dbReference>
<dbReference type="Pfam" id="PF06144">
    <property type="entry name" value="DNA_pol3_delta"/>
    <property type="match status" value="1"/>
</dbReference>
<dbReference type="Gene3D" id="1.10.8.60">
    <property type="match status" value="1"/>
</dbReference>
<dbReference type="SUPFAM" id="SSF48019">
    <property type="entry name" value="post-AAA+ oligomerization domain-like"/>
    <property type="match status" value="1"/>
</dbReference>
<evidence type="ECO:0000259" key="11">
    <source>
        <dbReference type="Pfam" id="PF21694"/>
    </source>
</evidence>
<proteinExistence type="inferred from homology"/>
<evidence type="ECO:0000256" key="9">
    <source>
        <dbReference type="SAM" id="MobiDB-lite"/>
    </source>
</evidence>
<keyword evidence="6" id="KW-0239">DNA-directed DNA polymerase</keyword>
<dbReference type="KEGG" id="hcv:FTV88_1818"/>
<sequence length="364" mass="41346">MDYSAMQATIRRRLFAPVYLITGNEPHMMQELVEELSNTFTEMSGGDFGIERLDGESSAERIVEIAQMPPFFAEKKLILIRDSQYVRAPKKNLEEKEEDKSTATKTEKSRKGSVSSEDALLAYLDDPSPTSTLIFYSPFGIDKRKKLYKVLEKRGYVVDVKKPTLAGVQAWTLERAKKMGLPFDPDALNLLLERTDGEIGRVALELEKLYTFLGQPSSRRRVTFERVRRLVPATAEDNVFAMADSISAKQFDKTLLILRDLIRQGQAPVKLLFLLVRHVRQLLWLKDMKAKNLKASDCAKELKVPVTVIGKLERQARQFSMEELRRFYSSLCQADVKIKTGAGEAQQTLEGTILSLAKEKKLFS</sequence>
<dbReference type="PANTHER" id="PTHR34388:SF1">
    <property type="entry name" value="DNA POLYMERASE III SUBUNIT DELTA"/>
    <property type="match status" value="1"/>
</dbReference>
<dbReference type="Gene3D" id="3.40.50.300">
    <property type="entry name" value="P-loop containing nucleotide triphosphate hydrolases"/>
    <property type="match status" value="1"/>
</dbReference>
<dbReference type="Gene3D" id="1.20.272.10">
    <property type="match status" value="1"/>
</dbReference>
<evidence type="ECO:0000256" key="3">
    <source>
        <dbReference type="ARBA" id="ARBA00022679"/>
    </source>
</evidence>
<evidence type="ECO:0000256" key="1">
    <source>
        <dbReference type="ARBA" id="ARBA00012417"/>
    </source>
</evidence>
<evidence type="ECO:0000256" key="8">
    <source>
        <dbReference type="ARBA" id="ARBA00049244"/>
    </source>
</evidence>
<dbReference type="EMBL" id="CP045875">
    <property type="protein sequence ID" value="QGG47916.1"/>
    <property type="molecule type" value="Genomic_DNA"/>
</dbReference>
<keyword evidence="5" id="KW-0235">DNA replication</keyword>
<dbReference type="GO" id="GO:0003887">
    <property type="term" value="F:DNA-directed DNA polymerase activity"/>
    <property type="evidence" value="ECO:0007669"/>
    <property type="project" value="UniProtKB-KW"/>
</dbReference>
<comment type="catalytic activity">
    <reaction evidence="8">
        <text>DNA(n) + a 2'-deoxyribonucleoside 5'-triphosphate = DNA(n+1) + diphosphate</text>
        <dbReference type="Rhea" id="RHEA:22508"/>
        <dbReference type="Rhea" id="RHEA-COMP:17339"/>
        <dbReference type="Rhea" id="RHEA-COMP:17340"/>
        <dbReference type="ChEBI" id="CHEBI:33019"/>
        <dbReference type="ChEBI" id="CHEBI:61560"/>
        <dbReference type="ChEBI" id="CHEBI:173112"/>
        <dbReference type="EC" id="2.7.7.7"/>
    </reaction>
</comment>
<dbReference type="InterPro" id="IPR010372">
    <property type="entry name" value="DNA_pol3_delta_N"/>
</dbReference>
<protein>
    <recommendedName>
        <fullName evidence="2">DNA polymerase III subunit delta</fullName>
        <ecNumber evidence="1">2.7.7.7</ecNumber>
    </recommendedName>
</protein>
<dbReference type="InterPro" id="IPR027417">
    <property type="entry name" value="P-loop_NTPase"/>
</dbReference>
<feature type="domain" description="DNA polymerase III delta N-terminal" evidence="10">
    <location>
        <begin position="19"/>
        <end position="160"/>
    </location>
</feature>
<evidence type="ECO:0000256" key="7">
    <source>
        <dbReference type="ARBA" id="ARBA00034754"/>
    </source>
</evidence>
<evidence type="ECO:0000313" key="13">
    <source>
        <dbReference type="Proteomes" id="UP000366051"/>
    </source>
</evidence>
<dbReference type="SUPFAM" id="SSF52540">
    <property type="entry name" value="P-loop containing nucleoside triphosphate hydrolases"/>
    <property type="match status" value="1"/>
</dbReference>
<feature type="region of interest" description="Disordered" evidence="9">
    <location>
        <begin position="91"/>
        <end position="112"/>
    </location>
</feature>
<dbReference type="EC" id="2.7.7.7" evidence="1"/>
<dbReference type="GO" id="GO:0009360">
    <property type="term" value="C:DNA polymerase III complex"/>
    <property type="evidence" value="ECO:0007669"/>
    <property type="project" value="InterPro"/>
</dbReference>
<dbReference type="NCBIfam" id="TIGR01128">
    <property type="entry name" value="holA"/>
    <property type="match status" value="1"/>
</dbReference>
<dbReference type="PANTHER" id="PTHR34388">
    <property type="entry name" value="DNA POLYMERASE III SUBUNIT DELTA"/>
    <property type="match status" value="1"/>
</dbReference>
<dbReference type="InterPro" id="IPR008921">
    <property type="entry name" value="DNA_pol3_clamp-load_cplx_C"/>
</dbReference>
<dbReference type="GO" id="GO:0003677">
    <property type="term" value="F:DNA binding"/>
    <property type="evidence" value="ECO:0007669"/>
    <property type="project" value="InterPro"/>
</dbReference>
<evidence type="ECO:0000256" key="4">
    <source>
        <dbReference type="ARBA" id="ARBA00022695"/>
    </source>
</evidence>
<name>A0A5Q2N2U8_9FIRM</name>
<dbReference type="OrthoDB" id="9775929at2"/>
<dbReference type="Proteomes" id="UP000366051">
    <property type="component" value="Chromosome"/>
</dbReference>
<dbReference type="RefSeq" id="WP_153725207.1">
    <property type="nucleotide sequence ID" value="NZ_CP045875.1"/>
</dbReference>
<dbReference type="AlphaFoldDB" id="A0A5Q2N2U8"/>
<evidence type="ECO:0000256" key="6">
    <source>
        <dbReference type="ARBA" id="ARBA00022932"/>
    </source>
</evidence>
<dbReference type="Pfam" id="PF21694">
    <property type="entry name" value="DNA_pol3_delta_C"/>
    <property type="match status" value="1"/>
</dbReference>
<dbReference type="InterPro" id="IPR005790">
    <property type="entry name" value="DNA_polIII_delta"/>
</dbReference>
<organism evidence="12 13">
    <name type="scientific">Heliorestis convoluta</name>
    <dbReference type="NCBI Taxonomy" id="356322"/>
    <lineage>
        <taxon>Bacteria</taxon>
        <taxon>Bacillati</taxon>
        <taxon>Bacillota</taxon>
        <taxon>Clostridia</taxon>
        <taxon>Eubacteriales</taxon>
        <taxon>Heliobacteriaceae</taxon>
        <taxon>Heliorestis</taxon>
    </lineage>
</organism>
<accession>A0A5Q2N2U8</accession>
<keyword evidence="3 12" id="KW-0808">Transferase</keyword>